<evidence type="ECO:0000313" key="2">
    <source>
        <dbReference type="EMBL" id="MFC7336007.1"/>
    </source>
</evidence>
<dbReference type="RefSeq" id="WP_379708690.1">
    <property type="nucleotide sequence ID" value="NZ_JBHTBS010000001.1"/>
</dbReference>
<accession>A0ABW2L0Z3</accession>
<organism evidence="2 3">
    <name type="scientific">Haloferula chungangensis</name>
    <dbReference type="NCBI Taxonomy" id="1048331"/>
    <lineage>
        <taxon>Bacteria</taxon>
        <taxon>Pseudomonadati</taxon>
        <taxon>Verrucomicrobiota</taxon>
        <taxon>Verrucomicrobiia</taxon>
        <taxon>Verrucomicrobiales</taxon>
        <taxon>Verrucomicrobiaceae</taxon>
        <taxon>Haloferula</taxon>
    </lineage>
</organism>
<comment type="caution">
    <text evidence="2">The sequence shown here is derived from an EMBL/GenBank/DDBJ whole genome shotgun (WGS) entry which is preliminary data.</text>
</comment>
<protein>
    <submittedName>
        <fullName evidence="2">Uncharacterized protein</fullName>
    </submittedName>
</protein>
<feature type="transmembrane region" description="Helical" evidence="1">
    <location>
        <begin position="84"/>
        <end position="104"/>
    </location>
</feature>
<reference evidence="3" key="1">
    <citation type="journal article" date="2019" name="Int. J. Syst. Evol. Microbiol.">
        <title>The Global Catalogue of Microorganisms (GCM) 10K type strain sequencing project: providing services to taxonomists for standard genome sequencing and annotation.</title>
        <authorList>
            <consortium name="The Broad Institute Genomics Platform"/>
            <consortium name="The Broad Institute Genome Sequencing Center for Infectious Disease"/>
            <person name="Wu L."/>
            <person name="Ma J."/>
        </authorList>
    </citation>
    <scope>NUCLEOTIDE SEQUENCE [LARGE SCALE GENOMIC DNA]</scope>
    <source>
        <strain evidence="3">CGMCC 4.1467</strain>
    </source>
</reference>
<proteinExistence type="predicted"/>
<dbReference type="EMBL" id="JBHTBS010000001">
    <property type="protein sequence ID" value="MFC7336007.1"/>
    <property type="molecule type" value="Genomic_DNA"/>
</dbReference>
<sequence>MAGGRGLLGARLWMIAQILLSVGLLGTLMVSSLGSEMELADASWLQVSLQLLTVAMFLGALLLWLFAWKFYIRVYRQRSVTRDALYFAILLGLTVLAPLAFMIIEGKDSFFNEAFA</sequence>
<keyword evidence="1" id="KW-0812">Transmembrane</keyword>
<feature type="transmembrane region" description="Helical" evidence="1">
    <location>
        <begin position="12"/>
        <end position="31"/>
    </location>
</feature>
<dbReference type="Proteomes" id="UP001596472">
    <property type="component" value="Unassembled WGS sequence"/>
</dbReference>
<keyword evidence="3" id="KW-1185">Reference proteome</keyword>
<keyword evidence="1" id="KW-0472">Membrane</keyword>
<gene>
    <name evidence="2" type="ORF">ACFQY0_02360</name>
</gene>
<name>A0ABW2L0Z3_9BACT</name>
<feature type="transmembrane region" description="Helical" evidence="1">
    <location>
        <begin position="51"/>
        <end position="72"/>
    </location>
</feature>
<evidence type="ECO:0000313" key="3">
    <source>
        <dbReference type="Proteomes" id="UP001596472"/>
    </source>
</evidence>
<evidence type="ECO:0000256" key="1">
    <source>
        <dbReference type="SAM" id="Phobius"/>
    </source>
</evidence>
<keyword evidence="1" id="KW-1133">Transmembrane helix</keyword>